<dbReference type="PANTHER" id="PTHR24422:SF19">
    <property type="entry name" value="CHEMOTAXIS PROTEIN METHYLTRANSFERASE"/>
    <property type="match status" value="1"/>
</dbReference>
<keyword evidence="4 8" id="KW-0808">Transferase</keyword>
<dbReference type="Pfam" id="PF01739">
    <property type="entry name" value="CheR"/>
    <property type="match status" value="1"/>
</dbReference>
<dbReference type="InterPro" id="IPR022641">
    <property type="entry name" value="CheR_N"/>
</dbReference>
<dbReference type="InterPro" id="IPR036804">
    <property type="entry name" value="CheR_N_sf"/>
</dbReference>
<dbReference type="GO" id="GO:0032259">
    <property type="term" value="P:methylation"/>
    <property type="evidence" value="ECO:0007669"/>
    <property type="project" value="UniProtKB-KW"/>
</dbReference>
<dbReference type="PROSITE" id="PS50123">
    <property type="entry name" value="CHER"/>
    <property type="match status" value="1"/>
</dbReference>
<dbReference type="Pfam" id="PF03705">
    <property type="entry name" value="CheR_N"/>
    <property type="match status" value="1"/>
</dbReference>
<proteinExistence type="predicted"/>
<dbReference type="Gene3D" id="1.10.155.10">
    <property type="entry name" value="Chemotaxis receptor methyltransferase CheR, N-terminal domain"/>
    <property type="match status" value="1"/>
</dbReference>
<name>A0A0E8FTI0_BORPT</name>
<evidence type="ECO:0000256" key="3">
    <source>
        <dbReference type="ARBA" id="ARBA00022603"/>
    </source>
</evidence>
<feature type="region of interest" description="Disordered" evidence="6">
    <location>
        <begin position="165"/>
        <end position="187"/>
    </location>
</feature>
<reference evidence="8 9" key="1">
    <citation type="submission" date="2018-06" db="EMBL/GenBank/DDBJ databases">
        <authorList>
            <consortium name="Pathogen Informatics"/>
            <person name="Doyle S."/>
        </authorList>
    </citation>
    <scope>NUCLEOTIDE SEQUENCE [LARGE SCALE GENOMIC DNA]</scope>
    <source>
        <strain evidence="8 9">NCTC10911</strain>
    </source>
</reference>
<organism evidence="8 9">
    <name type="scientific">Bordetella pertussis</name>
    <dbReference type="NCBI Taxonomy" id="520"/>
    <lineage>
        <taxon>Bacteria</taxon>
        <taxon>Pseudomonadati</taxon>
        <taxon>Pseudomonadota</taxon>
        <taxon>Betaproteobacteria</taxon>
        <taxon>Burkholderiales</taxon>
        <taxon>Alcaligenaceae</taxon>
        <taxon>Bordetella</taxon>
    </lineage>
</organism>
<evidence type="ECO:0000256" key="6">
    <source>
        <dbReference type="SAM" id="MobiDB-lite"/>
    </source>
</evidence>
<feature type="domain" description="CheR-type methyltransferase" evidence="7">
    <location>
        <begin position="11"/>
        <end position="137"/>
    </location>
</feature>
<protein>
    <recommendedName>
        <fullName evidence="2">protein-glutamate O-methyltransferase</fullName>
        <ecNumber evidence="2">2.1.1.80</ecNumber>
    </recommendedName>
</protein>
<keyword evidence="3 8" id="KW-0489">Methyltransferase</keyword>
<dbReference type="InterPro" id="IPR050903">
    <property type="entry name" value="Bact_Chemotaxis_MeTrfase"/>
</dbReference>
<evidence type="ECO:0000256" key="1">
    <source>
        <dbReference type="ARBA" id="ARBA00001541"/>
    </source>
</evidence>
<dbReference type="InterPro" id="IPR000780">
    <property type="entry name" value="CheR_MeTrfase"/>
</dbReference>
<dbReference type="GO" id="GO:0008983">
    <property type="term" value="F:protein-glutamate O-methyltransferase activity"/>
    <property type="evidence" value="ECO:0007669"/>
    <property type="project" value="UniProtKB-EC"/>
</dbReference>
<evidence type="ECO:0000313" key="8">
    <source>
        <dbReference type="EMBL" id="SUV64277.1"/>
    </source>
</evidence>
<dbReference type="SUPFAM" id="SSF47757">
    <property type="entry name" value="Chemotaxis receptor methyltransferase CheR, N-terminal domain"/>
    <property type="match status" value="1"/>
</dbReference>
<accession>A0A0E8FTI0</accession>
<comment type="catalytic activity">
    <reaction evidence="1">
        <text>L-glutamyl-[protein] + S-adenosyl-L-methionine = [protein]-L-glutamate 5-O-methyl ester + S-adenosyl-L-homocysteine</text>
        <dbReference type="Rhea" id="RHEA:24452"/>
        <dbReference type="Rhea" id="RHEA-COMP:10208"/>
        <dbReference type="Rhea" id="RHEA-COMP:10311"/>
        <dbReference type="ChEBI" id="CHEBI:29973"/>
        <dbReference type="ChEBI" id="CHEBI:57856"/>
        <dbReference type="ChEBI" id="CHEBI:59789"/>
        <dbReference type="ChEBI" id="CHEBI:82795"/>
        <dbReference type="EC" id="2.1.1.80"/>
    </reaction>
</comment>
<dbReference type="Gene3D" id="3.40.50.150">
    <property type="entry name" value="Vaccinia Virus protein VP39"/>
    <property type="match status" value="1"/>
</dbReference>
<evidence type="ECO:0000313" key="9">
    <source>
        <dbReference type="Proteomes" id="UP000255014"/>
    </source>
</evidence>
<gene>
    <name evidence="8" type="primary">cheR_2</name>
    <name evidence="8" type="ORF">NCTC10911_01299</name>
</gene>
<dbReference type="InterPro" id="IPR029063">
    <property type="entry name" value="SAM-dependent_MTases_sf"/>
</dbReference>
<evidence type="ECO:0000256" key="2">
    <source>
        <dbReference type="ARBA" id="ARBA00012534"/>
    </source>
</evidence>
<evidence type="ECO:0000256" key="5">
    <source>
        <dbReference type="ARBA" id="ARBA00022691"/>
    </source>
</evidence>
<dbReference type="EMBL" id="UFTT01000002">
    <property type="protein sequence ID" value="SUV64277.1"/>
    <property type="molecule type" value="Genomic_DNA"/>
</dbReference>
<dbReference type="SMART" id="SM00138">
    <property type="entry name" value="MeTrc"/>
    <property type="match status" value="1"/>
</dbReference>
<evidence type="ECO:0000256" key="4">
    <source>
        <dbReference type="ARBA" id="ARBA00022679"/>
    </source>
</evidence>
<evidence type="ECO:0000259" key="7">
    <source>
        <dbReference type="PROSITE" id="PS50123"/>
    </source>
</evidence>
<dbReference type="SUPFAM" id="SSF53335">
    <property type="entry name" value="S-adenosyl-L-methionine-dependent methyltransferases"/>
    <property type="match status" value="1"/>
</dbReference>
<keyword evidence="5" id="KW-0949">S-adenosyl-L-methionine</keyword>
<dbReference type="InterPro" id="IPR022642">
    <property type="entry name" value="CheR_C"/>
</dbReference>
<dbReference type="PANTHER" id="PTHR24422">
    <property type="entry name" value="CHEMOTAXIS PROTEIN METHYLTRANSFERASE"/>
    <property type="match status" value="1"/>
</dbReference>
<dbReference type="AlphaFoldDB" id="A0A0E8FTI0"/>
<dbReference type="EC" id="2.1.1.80" evidence="2"/>
<dbReference type="PRINTS" id="PR00996">
    <property type="entry name" value="CHERMTFRASE"/>
</dbReference>
<sequence length="187" mass="20816">MATAMTTPAFSAERQFEFRDADFARVRQMIYARAGISLGAHKREMVYSRLARRLRALGQQEFRVYLDGLENEPAAPEWEDFVNALTTNLTAFFRESHHFPILADFARQRGGPVSVWCCAASTGEEPYSIAMTLVESLGARPGQPGASHRYRYQLPAARARGRLSVRAGGQAGPGAPEAVFHARTRRQ</sequence>
<dbReference type="Proteomes" id="UP000255014">
    <property type="component" value="Unassembled WGS sequence"/>
</dbReference>